<accession>K1PX25</accession>
<dbReference type="InterPro" id="IPR011042">
    <property type="entry name" value="6-blade_b-propeller_TolB-like"/>
</dbReference>
<evidence type="ECO:0000313" key="1">
    <source>
        <dbReference type="EMBL" id="EKC23579.1"/>
    </source>
</evidence>
<dbReference type="GO" id="GO:0008270">
    <property type="term" value="F:zinc ion binding"/>
    <property type="evidence" value="ECO:0007669"/>
    <property type="project" value="UniProtKB-KW"/>
</dbReference>
<dbReference type="HOGENOM" id="CLU_007742_5_0_1"/>
<sequence length="343" mass="37875">MDNIFKKLTADVDDMESKDQVVLKKQEVGIKRAISEITKSIADLTKLVNSNDGSLFGSLKTEARDAPGSLIDEPQTITDIKTNYGRLNPLYGVSCLSDEEIWTCGLSRSMKLYNLQGELVKSAKIKSWKVPTDIAVTQTGDLIYTDYNDGTVNMVTDSTVQLVVKLRKWGPCNVSVTSTGDLLVVMDSDDKKQTKVVRYSQTGCNEIQSIQFNDMGQPLFSCGGFYNTKYISENRNLDICVADNGGSAVVVVNQVGKLRFIYTGPPSNAKGSFGPRGIATDSQSRTLIADFNHHSIHILDQDGQFLRYIDNCGLQRSCGVCLDDKDCLFVTELLGNLKKIQYK</sequence>
<dbReference type="PANTHER" id="PTHR24104">
    <property type="entry name" value="E3 UBIQUITIN-PROTEIN LIGASE NHLRC1-RELATED"/>
    <property type="match status" value="1"/>
</dbReference>
<name>K1PX25_MAGGI</name>
<dbReference type="InterPro" id="IPR050952">
    <property type="entry name" value="TRIM-NHL_E3_ligases"/>
</dbReference>
<dbReference type="GO" id="GO:0000209">
    <property type="term" value="P:protein polyubiquitination"/>
    <property type="evidence" value="ECO:0007669"/>
    <property type="project" value="TreeGrafter"/>
</dbReference>
<protein>
    <submittedName>
        <fullName evidence="1">Tripartite motif-containing protein 2</fullName>
    </submittedName>
</protein>
<reference evidence="1" key="1">
    <citation type="journal article" date="2012" name="Nature">
        <title>The oyster genome reveals stress adaptation and complexity of shell formation.</title>
        <authorList>
            <person name="Zhang G."/>
            <person name="Fang X."/>
            <person name="Guo X."/>
            <person name="Li L."/>
            <person name="Luo R."/>
            <person name="Xu F."/>
            <person name="Yang P."/>
            <person name="Zhang L."/>
            <person name="Wang X."/>
            <person name="Qi H."/>
            <person name="Xiong Z."/>
            <person name="Que H."/>
            <person name="Xie Y."/>
            <person name="Holland P.W."/>
            <person name="Paps J."/>
            <person name="Zhu Y."/>
            <person name="Wu F."/>
            <person name="Chen Y."/>
            <person name="Wang J."/>
            <person name="Peng C."/>
            <person name="Meng J."/>
            <person name="Yang L."/>
            <person name="Liu J."/>
            <person name="Wen B."/>
            <person name="Zhang N."/>
            <person name="Huang Z."/>
            <person name="Zhu Q."/>
            <person name="Feng Y."/>
            <person name="Mount A."/>
            <person name="Hedgecock D."/>
            <person name="Xu Z."/>
            <person name="Liu Y."/>
            <person name="Domazet-Loso T."/>
            <person name="Du Y."/>
            <person name="Sun X."/>
            <person name="Zhang S."/>
            <person name="Liu B."/>
            <person name="Cheng P."/>
            <person name="Jiang X."/>
            <person name="Li J."/>
            <person name="Fan D."/>
            <person name="Wang W."/>
            <person name="Fu W."/>
            <person name="Wang T."/>
            <person name="Wang B."/>
            <person name="Zhang J."/>
            <person name="Peng Z."/>
            <person name="Li Y."/>
            <person name="Li N."/>
            <person name="Wang J."/>
            <person name="Chen M."/>
            <person name="He Y."/>
            <person name="Tan F."/>
            <person name="Song X."/>
            <person name="Zheng Q."/>
            <person name="Huang R."/>
            <person name="Yang H."/>
            <person name="Du X."/>
            <person name="Chen L."/>
            <person name="Yang M."/>
            <person name="Gaffney P.M."/>
            <person name="Wang S."/>
            <person name="Luo L."/>
            <person name="She Z."/>
            <person name="Ming Y."/>
            <person name="Huang W."/>
            <person name="Zhang S."/>
            <person name="Huang B."/>
            <person name="Zhang Y."/>
            <person name="Qu T."/>
            <person name="Ni P."/>
            <person name="Miao G."/>
            <person name="Wang J."/>
            <person name="Wang Q."/>
            <person name="Steinberg C.E."/>
            <person name="Wang H."/>
            <person name="Li N."/>
            <person name="Qian L."/>
            <person name="Zhang G."/>
            <person name="Li Y."/>
            <person name="Yang H."/>
            <person name="Liu X."/>
            <person name="Wang J."/>
            <person name="Yin Y."/>
            <person name="Wang J."/>
        </authorList>
    </citation>
    <scope>NUCLEOTIDE SEQUENCE [LARGE SCALE GENOMIC DNA]</scope>
    <source>
        <strain evidence="1">05x7-T-G4-1.051#20</strain>
    </source>
</reference>
<gene>
    <name evidence="1" type="ORF">CGI_10011925</name>
</gene>
<organism evidence="1">
    <name type="scientific">Magallana gigas</name>
    <name type="common">Pacific oyster</name>
    <name type="synonym">Crassostrea gigas</name>
    <dbReference type="NCBI Taxonomy" id="29159"/>
    <lineage>
        <taxon>Eukaryota</taxon>
        <taxon>Metazoa</taxon>
        <taxon>Spiralia</taxon>
        <taxon>Lophotrochozoa</taxon>
        <taxon>Mollusca</taxon>
        <taxon>Bivalvia</taxon>
        <taxon>Autobranchia</taxon>
        <taxon>Pteriomorphia</taxon>
        <taxon>Ostreida</taxon>
        <taxon>Ostreoidea</taxon>
        <taxon>Ostreidae</taxon>
        <taxon>Magallana</taxon>
    </lineage>
</organism>
<dbReference type="SUPFAM" id="SSF101898">
    <property type="entry name" value="NHL repeat"/>
    <property type="match status" value="1"/>
</dbReference>
<dbReference type="EMBL" id="JH817413">
    <property type="protein sequence ID" value="EKC23579.1"/>
    <property type="molecule type" value="Genomic_DNA"/>
</dbReference>
<dbReference type="GO" id="GO:0043161">
    <property type="term" value="P:proteasome-mediated ubiquitin-dependent protein catabolic process"/>
    <property type="evidence" value="ECO:0007669"/>
    <property type="project" value="TreeGrafter"/>
</dbReference>
<dbReference type="PANTHER" id="PTHR24104:SF25">
    <property type="entry name" value="PROTEIN LIN-41"/>
    <property type="match status" value="1"/>
</dbReference>
<proteinExistence type="predicted"/>
<dbReference type="GO" id="GO:0061630">
    <property type="term" value="F:ubiquitin protein ligase activity"/>
    <property type="evidence" value="ECO:0007669"/>
    <property type="project" value="TreeGrafter"/>
</dbReference>
<dbReference type="Gene3D" id="2.120.10.30">
    <property type="entry name" value="TolB, C-terminal domain"/>
    <property type="match status" value="1"/>
</dbReference>
<dbReference type="InParanoid" id="K1PX25"/>
<dbReference type="AlphaFoldDB" id="K1PX25"/>